<keyword evidence="1" id="KW-1133">Transmembrane helix</keyword>
<keyword evidence="1" id="KW-0812">Transmembrane</keyword>
<keyword evidence="1" id="KW-0472">Membrane</keyword>
<gene>
    <name evidence="2" type="ORF">UFOVP430_159</name>
</gene>
<organism evidence="2">
    <name type="scientific">uncultured Caudovirales phage</name>
    <dbReference type="NCBI Taxonomy" id="2100421"/>
    <lineage>
        <taxon>Viruses</taxon>
        <taxon>Duplodnaviria</taxon>
        <taxon>Heunggongvirae</taxon>
        <taxon>Uroviricota</taxon>
        <taxon>Caudoviricetes</taxon>
        <taxon>Peduoviridae</taxon>
        <taxon>Maltschvirus</taxon>
        <taxon>Maltschvirus maltsch</taxon>
    </lineage>
</organism>
<reference evidence="2" key="1">
    <citation type="submission" date="2020-04" db="EMBL/GenBank/DDBJ databases">
        <authorList>
            <person name="Chiriac C."/>
            <person name="Salcher M."/>
            <person name="Ghai R."/>
            <person name="Kavagutti S V."/>
        </authorList>
    </citation>
    <scope>NUCLEOTIDE SEQUENCE</scope>
</reference>
<sequence length="71" mass="8032">MQQPLPLVHHLVEGTKMRNFFNDIIGQVWTLLGMFVAWIVLEGTAKEVVGWGIIAAAIVWVVTFPLRNKDD</sequence>
<evidence type="ECO:0000313" key="2">
    <source>
        <dbReference type="EMBL" id="CAB4148216.1"/>
    </source>
</evidence>
<protein>
    <submittedName>
        <fullName evidence="2">Uncharacterized protein</fullName>
    </submittedName>
</protein>
<proteinExistence type="predicted"/>
<evidence type="ECO:0000256" key="1">
    <source>
        <dbReference type="SAM" id="Phobius"/>
    </source>
</evidence>
<accession>A0A6J5MT78</accession>
<feature type="transmembrane region" description="Helical" evidence="1">
    <location>
        <begin position="20"/>
        <end position="41"/>
    </location>
</feature>
<dbReference type="EMBL" id="LR796481">
    <property type="protein sequence ID" value="CAB4148216.1"/>
    <property type="molecule type" value="Genomic_DNA"/>
</dbReference>
<name>A0A6J5MT78_9CAUD</name>
<feature type="transmembrane region" description="Helical" evidence="1">
    <location>
        <begin position="48"/>
        <end position="66"/>
    </location>
</feature>